<comment type="caution">
    <text evidence="3">The sequence shown here is derived from an EMBL/GenBank/DDBJ whole genome shotgun (WGS) entry which is preliminary data.</text>
</comment>
<organism evidence="3 4">
    <name type="scientific">Chelatococcus albus</name>
    <dbReference type="NCBI Taxonomy" id="3047466"/>
    <lineage>
        <taxon>Bacteria</taxon>
        <taxon>Pseudomonadati</taxon>
        <taxon>Pseudomonadota</taxon>
        <taxon>Alphaproteobacteria</taxon>
        <taxon>Hyphomicrobiales</taxon>
        <taxon>Chelatococcaceae</taxon>
        <taxon>Chelatococcus</taxon>
    </lineage>
</organism>
<name>A0ABT7AFU3_9HYPH</name>
<comment type="similarity">
    <text evidence="2">Belongs to the CRISPR-associated protein Cas5 family. Subtype I-C/Dvulg subfamily.</text>
</comment>
<dbReference type="CDD" id="cd09752">
    <property type="entry name" value="Cas5_I-C"/>
    <property type="match status" value="1"/>
</dbReference>
<keyword evidence="2" id="KW-0540">Nuclease</keyword>
<evidence type="ECO:0000256" key="1">
    <source>
        <dbReference type="ARBA" id="ARBA00023118"/>
    </source>
</evidence>
<dbReference type="RefSeq" id="WP_283740218.1">
    <property type="nucleotide sequence ID" value="NZ_JASJEV010000004.1"/>
</dbReference>
<keyword evidence="1 2" id="KW-0051">Antiviral defense</keyword>
<dbReference type="InterPro" id="IPR013422">
    <property type="entry name" value="CRISPR-assoc_prot_Cas5_N"/>
</dbReference>
<dbReference type="NCBIfam" id="TIGR01876">
    <property type="entry name" value="cas_Cas5d"/>
    <property type="match status" value="1"/>
</dbReference>
<evidence type="ECO:0000256" key="2">
    <source>
        <dbReference type="PIRNR" id="PIRNR029950"/>
    </source>
</evidence>
<dbReference type="NCBIfam" id="TIGR02593">
    <property type="entry name" value="CRISPR_cas5"/>
    <property type="match status" value="1"/>
</dbReference>
<comment type="function">
    <text evidence="2">CRISPR (clustered regularly interspaced short palindromic repeat) is an adaptive immune system that provides protection against mobile genetic elements (viruses, transposable elements and conjugative plasmids). CRISPR clusters contain spacers, sequences complementary to antecedent mobile elements, and target invading nucleic acids. CRISPR clusters are transcribed and processed into CRISPR RNA (crRNA).</text>
</comment>
<keyword evidence="2" id="KW-0694">RNA-binding</keyword>
<proteinExistence type="inferred from homology"/>
<dbReference type="InterPro" id="IPR021124">
    <property type="entry name" value="CRISPR-assoc_prot_Cas5"/>
</dbReference>
<evidence type="ECO:0000313" key="4">
    <source>
        <dbReference type="Proteomes" id="UP001321492"/>
    </source>
</evidence>
<reference evidence="3 4" key="1">
    <citation type="submission" date="2023-05" db="EMBL/GenBank/DDBJ databases">
        <title>Chelatococcus sp. nov., a moderately thermophilic bacterium isolated from hot spring microbial mat.</title>
        <authorList>
            <person name="Hu C.-J."/>
            <person name="Li W.-J."/>
        </authorList>
    </citation>
    <scope>NUCLEOTIDE SEQUENCE [LARGE SCALE GENOMIC DNA]</scope>
    <source>
        <strain evidence="3 4">SYSU G07232</strain>
    </source>
</reference>
<dbReference type="PIRSF" id="PIRSF029950">
    <property type="entry name" value="Cas_CT1134"/>
    <property type="match status" value="1"/>
</dbReference>
<dbReference type="EMBL" id="JASJEV010000004">
    <property type="protein sequence ID" value="MDJ1158221.1"/>
    <property type="molecule type" value="Genomic_DNA"/>
</dbReference>
<keyword evidence="4" id="KW-1185">Reference proteome</keyword>
<sequence>MGLGAIVSYGIRLHVAGDYACFTRPEMKVERVSYDVMTPSAARGILEAIHWKPAIRWVIDAIHVLKPIRFQSIRRNEVSSKILAGTVRTAMNRGSLEGLALKVEDKRQQRAATVLVDVAYVIEAHFELTDRADAEENEGKHLDIFNRRAARGQCFHQPCLGTREFAARFSLVAPGAPMPEPRPEHRAADLGFGRARDLGFMLWDIDHQAEGRPSLFFRARLDSGVMRVPRPGSPDILR</sequence>
<dbReference type="Pfam" id="PF09704">
    <property type="entry name" value="Cas_Cas5d"/>
    <property type="match status" value="1"/>
</dbReference>
<dbReference type="InterPro" id="IPR010155">
    <property type="entry name" value="CRISPR-assoc_prot_Cas5d"/>
</dbReference>
<dbReference type="Gene3D" id="3.30.70.2660">
    <property type="match status" value="1"/>
</dbReference>
<keyword evidence="2" id="KW-0378">Hydrolase</keyword>
<evidence type="ECO:0000313" key="3">
    <source>
        <dbReference type="EMBL" id="MDJ1158221.1"/>
    </source>
</evidence>
<dbReference type="Proteomes" id="UP001321492">
    <property type="component" value="Unassembled WGS sequence"/>
</dbReference>
<dbReference type="EC" id="3.1.-.-" evidence="2"/>
<gene>
    <name evidence="3" type="primary">cas5c</name>
    <name evidence="3" type="ORF">QNA08_08245</name>
</gene>
<accession>A0ABT7AFU3</accession>
<keyword evidence="2" id="KW-0255">Endonuclease</keyword>
<protein>
    <recommendedName>
        <fullName evidence="2">pre-crRNA processing endonuclease</fullName>
        <ecNumber evidence="2">3.1.-.-</ecNumber>
    </recommendedName>
</protein>